<dbReference type="EMBL" id="MCHY01000002">
    <property type="protein sequence ID" value="RKD26707.1"/>
    <property type="molecule type" value="Genomic_DNA"/>
</dbReference>
<dbReference type="InterPro" id="IPR011604">
    <property type="entry name" value="PDDEXK-like_dom_sf"/>
</dbReference>
<evidence type="ECO:0000313" key="3">
    <source>
        <dbReference type="Proteomes" id="UP000284219"/>
    </source>
</evidence>
<keyword evidence="3" id="KW-1185">Reference proteome</keyword>
<comment type="caution">
    <text evidence="2">The sequence shown here is derived from an EMBL/GenBank/DDBJ whole genome shotgun (WGS) entry which is preliminary data.</text>
</comment>
<evidence type="ECO:0000256" key="1">
    <source>
        <dbReference type="SAM" id="MobiDB-lite"/>
    </source>
</evidence>
<dbReference type="OrthoDB" id="9766061at2"/>
<dbReference type="Gene3D" id="3.90.320.10">
    <property type="match status" value="1"/>
</dbReference>
<proteinExistence type="predicted"/>
<dbReference type="Pfam" id="PF10926">
    <property type="entry name" value="DUF2800"/>
    <property type="match status" value="1"/>
</dbReference>
<gene>
    <name evidence="2" type="ORF">BEP19_16005</name>
</gene>
<dbReference type="InterPro" id="IPR021229">
    <property type="entry name" value="DUF2800"/>
</dbReference>
<feature type="region of interest" description="Disordered" evidence="1">
    <location>
        <begin position="367"/>
        <end position="396"/>
    </location>
</feature>
<evidence type="ECO:0000313" key="2">
    <source>
        <dbReference type="EMBL" id="RKD26707.1"/>
    </source>
</evidence>
<evidence type="ECO:0008006" key="4">
    <source>
        <dbReference type="Google" id="ProtNLM"/>
    </source>
</evidence>
<protein>
    <recommendedName>
        <fullName evidence="4">Nuclease</fullName>
    </recommendedName>
</protein>
<reference evidence="2 3" key="1">
    <citation type="submission" date="2016-08" db="EMBL/GenBank/DDBJ databases">
        <title>Novel Firmicute Genomes.</title>
        <authorList>
            <person name="Poppleton D.I."/>
            <person name="Gribaldo S."/>
        </authorList>
    </citation>
    <scope>NUCLEOTIDE SEQUENCE [LARGE SCALE GENOMIC DNA]</scope>
    <source>
        <strain evidence="2 3">RAOx-1</strain>
    </source>
</reference>
<name>A0A419SQM9_9BACL</name>
<dbReference type="AlphaFoldDB" id="A0A419SQM9"/>
<dbReference type="RefSeq" id="WP_120187987.1">
    <property type="nucleotide sequence ID" value="NZ_MCHY01000002.1"/>
</dbReference>
<feature type="compositionally biased region" description="Acidic residues" evidence="1">
    <location>
        <begin position="387"/>
        <end position="396"/>
    </location>
</feature>
<sequence length="396" mass="44620">MTVAHSERAHAKLSASGSSRWMTCTPSAALENELPDTTSVFAEEGTAAHELSEIFLLHEIGEISQRARTLRRNKFERENEYYSQAMEDHVQSYVDVVVERINEAKASTPDALVMIEQRLDFSRWVPEGFGTGDVLIIADGQLEVIDLKFGQGVPVSAENNSQMRLYGLGAYDRYSMLYDIDRVRMTIVQPRLDSISSETLSADDLLAWGDTEVKPKADMAWEGEGDFVSGEHCRFCKIAPTCRARARENLKLAEFDFADPPTLSNDEIARILEQADELQKWAKDIKDYALEQAEKHGVKFSGWKLVEGRSNRRYSDPEEVAHTLHENGFDEEVIFRPREIKTITALEREIGKKTFSEVLGDLIVKPQGKPTLAPVSDKRPELQSVESAEEDFADSI</sequence>
<dbReference type="Proteomes" id="UP000284219">
    <property type="component" value="Unassembled WGS sequence"/>
</dbReference>
<organism evidence="2 3">
    <name type="scientific">Ammoniphilus oxalaticus</name>
    <dbReference type="NCBI Taxonomy" id="66863"/>
    <lineage>
        <taxon>Bacteria</taxon>
        <taxon>Bacillati</taxon>
        <taxon>Bacillota</taxon>
        <taxon>Bacilli</taxon>
        <taxon>Bacillales</taxon>
        <taxon>Paenibacillaceae</taxon>
        <taxon>Aneurinibacillus group</taxon>
        <taxon>Ammoniphilus</taxon>
    </lineage>
</organism>
<accession>A0A419SQM9</accession>